<evidence type="ECO:0000313" key="11">
    <source>
        <dbReference type="EMBL" id="PIL13741.1"/>
    </source>
</evidence>
<comment type="caution">
    <text evidence="11">The sequence shown here is derived from an EMBL/GenBank/DDBJ whole genome shotgun (WGS) entry which is preliminary data.</text>
</comment>
<dbReference type="PROSITE" id="PS51779">
    <property type="entry name" value="POTRA"/>
    <property type="match status" value="1"/>
</dbReference>
<comment type="similarity">
    <text evidence="9">Belongs to the FtsQ/DivIB family. FtsQ subfamily.</text>
</comment>
<protein>
    <recommendedName>
        <fullName evidence="9">Cell division protein FtsQ</fullName>
    </recommendedName>
</protein>
<evidence type="ECO:0000256" key="3">
    <source>
        <dbReference type="ARBA" id="ARBA00022519"/>
    </source>
</evidence>
<dbReference type="InterPro" id="IPR034746">
    <property type="entry name" value="POTRA"/>
</dbReference>
<dbReference type="GO" id="GO:0090529">
    <property type="term" value="P:cell septum assembly"/>
    <property type="evidence" value="ECO:0007669"/>
    <property type="project" value="InterPro"/>
</dbReference>
<dbReference type="AlphaFoldDB" id="A0A2G8QX26"/>
<dbReference type="InterPro" id="IPR026579">
    <property type="entry name" value="FtsQ"/>
</dbReference>
<dbReference type="Pfam" id="PF03799">
    <property type="entry name" value="FtsQ_DivIB_C"/>
    <property type="match status" value="1"/>
</dbReference>
<proteinExistence type="inferred from homology"/>
<keyword evidence="4 9" id="KW-0132">Cell division</keyword>
<evidence type="ECO:0000256" key="2">
    <source>
        <dbReference type="ARBA" id="ARBA00022475"/>
    </source>
</evidence>
<comment type="subcellular location">
    <subcellularLocation>
        <location evidence="9">Cell inner membrane</location>
        <topology evidence="9">Single-pass type II membrane protein</topology>
    </subcellularLocation>
    <subcellularLocation>
        <location evidence="1">Membrane</location>
    </subcellularLocation>
    <text evidence="9">Localizes to the division septum.</text>
</comment>
<evidence type="ECO:0000256" key="5">
    <source>
        <dbReference type="ARBA" id="ARBA00022692"/>
    </source>
</evidence>
<evidence type="ECO:0000259" key="10">
    <source>
        <dbReference type="PROSITE" id="PS51779"/>
    </source>
</evidence>
<keyword evidence="5 9" id="KW-0812">Transmembrane</keyword>
<keyword evidence="7 9" id="KW-0472">Membrane</keyword>
<keyword evidence="8 9" id="KW-0131">Cell cycle</keyword>
<feature type="domain" description="POTRA" evidence="10">
    <location>
        <begin position="61"/>
        <end position="129"/>
    </location>
</feature>
<accession>A0A2G8QX26</accession>
<keyword evidence="2 9" id="KW-1003">Cell membrane</keyword>
<evidence type="ECO:0000256" key="4">
    <source>
        <dbReference type="ARBA" id="ARBA00022618"/>
    </source>
</evidence>
<dbReference type="HAMAP" id="MF_00911">
    <property type="entry name" value="FtsQ_subfam"/>
    <property type="match status" value="1"/>
</dbReference>
<dbReference type="PANTHER" id="PTHR35851:SF1">
    <property type="entry name" value="CELL DIVISION PROTEIN FTSQ"/>
    <property type="match status" value="1"/>
</dbReference>
<keyword evidence="12" id="KW-1185">Reference proteome</keyword>
<comment type="function">
    <text evidence="9">Essential cell division protein.</text>
</comment>
<name>A0A2G8QX26_9RHOB</name>
<dbReference type="GO" id="GO:0005886">
    <property type="term" value="C:plasma membrane"/>
    <property type="evidence" value="ECO:0007669"/>
    <property type="project" value="UniProtKB-SubCell"/>
</dbReference>
<evidence type="ECO:0000256" key="1">
    <source>
        <dbReference type="ARBA" id="ARBA00004370"/>
    </source>
</evidence>
<dbReference type="PANTHER" id="PTHR35851">
    <property type="entry name" value="CELL DIVISION PROTEIN FTSQ"/>
    <property type="match status" value="1"/>
</dbReference>
<evidence type="ECO:0000256" key="7">
    <source>
        <dbReference type="ARBA" id="ARBA00023136"/>
    </source>
</evidence>
<gene>
    <name evidence="9" type="primary">ftsQ</name>
    <name evidence="11" type="ORF">P775_27645</name>
</gene>
<feature type="transmembrane region" description="Helical" evidence="9">
    <location>
        <begin position="20"/>
        <end position="36"/>
    </location>
</feature>
<dbReference type="Proteomes" id="UP000231259">
    <property type="component" value="Unassembled WGS sequence"/>
</dbReference>
<dbReference type="GO" id="GO:0043093">
    <property type="term" value="P:FtsZ-dependent cytokinesis"/>
    <property type="evidence" value="ECO:0007669"/>
    <property type="project" value="UniProtKB-UniRule"/>
</dbReference>
<keyword evidence="6 9" id="KW-1133">Transmembrane helix</keyword>
<evidence type="ECO:0000313" key="12">
    <source>
        <dbReference type="Proteomes" id="UP000231259"/>
    </source>
</evidence>
<evidence type="ECO:0000256" key="9">
    <source>
        <dbReference type="HAMAP-Rule" id="MF_00911"/>
    </source>
</evidence>
<keyword evidence="3 9" id="KW-0997">Cell inner membrane</keyword>
<evidence type="ECO:0000256" key="8">
    <source>
        <dbReference type="ARBA" id="ARBA00023306"/>
    </source>
</evidence>
<sequence>MRYRLQRMMLTPLYRRLLRIGLPLAIVFGGAALWFSDQGNRDTVFGMVTELRTAFEQRPEFMVTEMAISGASAGVAEEVRRVLTVALPISSFELPLDAMREKVNGLDAVESARLRIAQGGILQVDVVERLPVVVWRSEDGLEILDKNGVHVGSLVHRGEYPDLPLIAGLGADKYVGEALALLAAAQPLLPRLRAVQRIGQRRWDVVLDRDQRILLPETGAVQALERAIAMDQAVDLLSRDLQLVDLRLSQRPTLRLTEYAIQELREMKTMKVGDNR</sequence>
<organism evidence="11 12">
    <name type="scientific">Puniceibacterium antarcticum</name>
    <dbReference type="NCBI Taxonomy" id="1206336"/>
    <lineage>
        <taxon>Bacteria</taxon>
        <taxon>Pseudomonadati</taxon>
        <taxon>Pseudomonadota</taxon>
        <taxon>Alphaproteobacteria</taxon>
        <taxon>Rhodobacterales</taxon>
        <taxon>Paracoccaceae</taxon>
        <taxon>Puniceibacterium</taxon>
    </lineage>
</organism>
<evidence type="ECO:0000256" key="6">
    <source>
        <dbReference type="ARBA" id="ARBA00022989"/>
    </source>
</evidence>
<dbReference type="InterPro" id="IPR005548">
    <property type="entry name" value="Cell_div_FtsQ/DivIB_C"/>
</dbReference>
<dbReference type="EMBL" id="AWWI01000182">
    <property type="protein sequence ID" value="PIL13741.1"/>
    <property type="molecule type" value="Genomic_DNA"/>
</dbReference>
<reference evidence="11 12" key="1">
    <citation type="submission" date="2013-09" db="EMBL/GenBank/DDBJ databases">
        <title>Genome sequencing of Phaeobacter antarcticus sp. nov. SM1211.</title>
        <authorList>
            <person name="Zhang X.-Y."/>
            <person name="Liu C."/>
            <person name="Chen X.-L."/>
            <person name="Xie B.-B."/>
            <person name="Qin Q.-L."/>
            <person name="Rong J.-C."/>
            <person name="Zhang Y.-Z."/>
        </authorList>
    </citation>
    <scope>NUCLEOTIDE SEQUENCE [LARGE SCALE GENOMIC DNA]</scope>
    <source>
        <strain evidence="11 12">SM1211</strain>
    </source>
</reference>
<dbReference type="GO" id="GO:0032153">
    <property type="term" value="C:cell division site"/>
    <property type="evidence" value="ECO:0007669"/>
    <property type="project" value="UniProtKB-UniRule"/>
</dbReference>